<dbReference type="GeneID" id="3197027"/>
<dbReference type="EMBL" id="AY521625">
    <property type="protein sequence ID" value="AAS18129.1"/>
    <property type="molecule type" value="Genomic_DNA"/>
</dbReference>
<name>Q5YFF1_9VIRU</name>
<feature type="transmembrane region" description="Helical" evidence="1">
    <location>
        <begin position="62"/>
        <end position="87"/>
    </location>
</feature>
<dbReference type="RefSeq" id="YP_164209.1">
    <property type="nucleotide sequence ID" value="NC_006549.1"/>
</dbReference>
<sequence length="112" mass="11982">MASKSLCGMRPGFTILCLLCLTLSFAGAFATAVYFFYTAPFILTVINGISAADKLTGKGPLFMAYVLILSIFSLITMCCGTLCLMYVCKTVTALVYGGKSGAIALNMRELYI</sequence>
<dbReference type="Proteomes" id="UP000172127">
    <property type="component" value="Segment"/>
</dbReference>
<accession>Q5YFF1</accession>
<dbReference type="KEGG" id="vg:3197027"/>
<keyword evidence="3" id="KW-1185">Reference proteome</keyword>
<proteinExistence type="predicted"/>
<reference evidence="2 3" key="1">
    <citation type="journal article" date="2004" name="J. Virol.">
        <title>Functional genomics analysis of Singapore grouper iridovirus: complete sequence determination and proteomic analysis.</title>
        <authorList>
            <person name="Song W.J."/>
            <person name="Qin Q.W."/>
            <person name="Qiu J."/>
            <person name="Huang C.H."/>
            <person name="Wang F."/>
            <person name="Hew C.L."/>
        </authorList>
    </citation>
    <scope>NUCLEOTIDE SEQUENCE [LARGE SCALE GENOMIC DNA]</scope>
</reference>
<organism evidence="2 3">
    <name type="scientific">Singapore grouper iridovirus</name>
    <dbReference type="NCBI Taxonomy" id="262968"/>
    <lineage>
        <taxon>Viruses</taxon>
        <taxon>Varidnaviria</taxon>
        <taxon>Bamfordvirae</taxon>
        <taxon>Nucleocytoviricota</taxon>
        <taxon>Megaviricetes</taxon>
        <taxon>Pimascovirales</taxon>
        <taxon>Pimascovirales incertae sedis</taxon>
        <taxon>Iridoviridae</taxon>
        <taxon>Alphairidovirinae</taxon>
        <taxon>Ranavirus</taxon>
        <taxon>Ranavirus epinephelus1</taxon>
    </lineage>
</organism>
<evidence type="ECO:0000313" key="2">
    <source>
        <dbReference type="EMBL" id="AAS18129.1"/>
    </source>
</evidence>
<keyword evidence="1" id="KW-0472">Membrane</keyword>
<gene>
    <name evidence="2" type="ORF">ORF114L</name>
</gene>
<keyword evidence="1" id="KW-1133">Transmembrane helix</keyword>
<evidence type="ECO:0000256" key="1">
    <source>
        <dbReference type="SAM" id="Phobius"/>
    </source>
</evidence>
<evidence type="ECO:0000313" key="3">
    <source>
        <dbReference type="Proteomes" id="UP000172127"/>
    </source>
</evidence>
<keyword evidence="1" id="KW-0812">Transmembrane</keyword>
<protein>
    <submittedName>
        <fullName evidence="2">Uncharacterized protein</fullName>
    </submittedName>
</protein>